<proteinExistence type="predicted"/>
<protein>
    <submittedName>
        <fullName evidence="3">UBX domain-containing protein 2A</fullName>
    </submittedName>
</protein>
<dbReference type="GO" id="GO:0007030">
    <property type="term" value="P:Golgi organization"/>
    <property type="evidence" value="ECO:0007669"/>
    <property type="project" value="TreeGrafter"/>
</dbReference>
<dbReference type="InParanoid" id="G5B9W0"/>
<dbReference type="PROSITE" id="PS51399">
    <property type="entry name" value="SEP"/>
    <property type="match status" value="1"/>
</dbReference>
<dbReference type="GO" id="GO:0000045">
    <property type="term" value="P:autophagosome assembly"/>
    <property type="evidence" value="ECO:0007669"/>
    <property type="project" value="TreeGrafter"/>
</dbReference>
<feature type="region of interest" description="Disordered" evidence="1">
    <location>
        <begin position="1"/>
        <end position="22"/>
    </location>
</feature>
<dbReference type="STRING" id="10181.G5B9W0"/>
<reference evidence="3 4" key="1">
    <citation type="journal article" date="2011" name="Nature">
        <title>Genome sequencing reveals insights into physiology and longevity of the naked mole rat.</title>
        <authorList>
            <person name="Kim E.B."/>
            <person name="Fang X."/>
            <person name="Fushan A.A."/>
            <person name="Huang Z."/>
            <person name="Lobanov A.V."/>
            <person name="Han L."/>
            <person name="Marino S.M."/>
            <person name="Sun X."/>
            <person name="Turanov A.A."/>
            <person name="Yang P."/>
            <person name="Yim S.H."/>
            <person name="Zhao X."/>
            <person name="Kasaikina M.V."/>
            <person name="Stoletzki N."/>
            <person name="Peng C."/>
            <person name="Polak P."/>
            <person name="Xiong Z."/>
            <person name="Kiezun A."/>
            <person name="Zhu Y."/>
            <person name="Chen Y."/>
            <person name="Kryukov G.V."/>
            <person name="Zhang Q."/>
            <person name="Peshkin L."/>
            <person name="Yang L."/>
            <person name="Bronson R.T."/>
            <person name="Buffenstein R."/>
            <person name="Wang B."/>
            <person name="Han C."/>
            <person name="Li Q."/>
            <person name="Chen L."/>
            <person name="Zhao W."/>
            <person name="Sunyaev S.R."/>
            <person name="Park T.J."/>
            <person name="Zhang G."/>
            <person name="Wang J."/>
            <person name="Gladyshev V.N."/>
        </authorList>
    </citation>
    <scope>NUCLEOTIDE SEQUENCE [LARGE SCALE GENOMIC DNA]</scope>
</reference>
<dbReference type="GO" id="GO:0005634">
    <property type="term" value="C:nucleus"/>
    <property type="evidence" value="ECO:0007669"/>
    <property type="project" value="TreeGrafter"/>
</dbReference>
<evidence type="ECO:0000313" key="3">
    <source>
        <dbReference type="EMBL" id="EHB06071.1"/>
    </source>
</evidence>
<dbReference type="Gene3D" id="3.30.420.210">
    <property type="entry name" value="SEP domain"/>
    <property type="match status" value="1"/>
</dbReference>
<gene>
    <name evidence="3" type="ORF">GW7_15098</name>
</gene>
<dbReference type="InterPro" id="IPR036241">
    <property type="entry name" value="NSFL1C_SEP_dom_sf"/>
</dbReference>
<dbReference type="AlphaFoldDB" id="G5B9W0"/>
<accession>G5B9W0</accession>
<dbReference type="EMBL" id="JH169138">
    <property type="protein sequence ID" value="EHB06071.1"/>
    <property type="molecule type" value="Genomic_DNA"/>
</dbReference>
<evidence type="ECO:0000256" key="1">
    <source>
        <dbReference type="SAM" id="MobiDB-lite"/>
    </source>
</evidence>
<organism evidence="3 4">
    <name type="scientific">Heterocephalus glaber</name>
    <name type="common">Naked mole rat</name>
    <dbReference type="NCBI Taxonomy" id="10181"/>
    <lineage>
        <taxon>Eukaryota</taxon>
        <taxon>Metazoa</taxon>
        <taxon>Chordata</taxon>
        <taxon>Craniata</taxon>
        <taxon>Vertebrata</taxon>
        <taxon>Euteleostomi</taxon>
        <taxon>Mammalia</taxon>
        <taxon>Eutheria</taxon>
        <taxon>Euarchontoglires</taxon>
        <taxon>Glires</taxon>
        <taxon>Rodentia</taxon>
        <taxon>Hystricomorpha</taxon>
        <taxon>Bathyergidae</taxon>
        <taxon>Heterocephalus</taxon>
    </lineage>
</organism>
<name>G5B9W0_HETGA</name>
<dbReference type="GO" id="GO:0005829">
    <property type="term" value="C:cytosol"/>
    <property type="evidence" value="ECO:0007669"/>
    <property type="project" value="TreeGrafter"/>
</dbReference>
<dbReference type="GO" id="GO:0031468">
    <property type="term" value="P:nuclear membrane reassembly"/>
    <property type="evidence" value="ECO:0007669"/>
    <property type="project" value="TreeGrafter"/>
</dbReference>
<dbReference type="GO" id="GO:0043161">
    <property type="term" value="P:proteasome-mediated ubiquitin-dependent protein catabolic process"/>
    <property type="evidence" value="ECO:0007669"/>
    <property type="project" value="TreeGrafter"/>
</dbReference>
<feature type="non-terminal residue" evidence="3">
    <location>
        <position position="1"/>
    </location>
</feature>
<dbReference type="Pfam" id="PF08059">
    <property type="entry name" value="SEP"/>
    <property type="match status" value="1"/>
</dbReference>
<dbReference type="Proteomes" id="UP000006813">
    <property type="component" value="Unassembled WGS sequence"/>
</dbReference>
<dbReference type="GO" id="GO:0061025">
    <property type="term" value="P:membrane fusion"/>
    <property type="evidence" value="ECO:0007669"/>
    <property type="project" value="TreeGrafter"/>
</dbReference>
<evidence type="ECO:0000259" key="2">
    <source>
        <dbReference type="PROSITE" id="PS51399"/>
    </source>
</evidence>
<dbReference type="InterPro" id="IPR012989">
    <property type="entry name" value="SEP_domain"/>
</dbReference>
<evidence type="ECO:0000313" key="4">
    <source>
        <dbReference type="Proteomes" id="UP000006813"/>
    </source>
</evidence>
<dbReference type="PANTHER" id="PTHR23333">
    <property type="entry name" value="UBX DOMAIN CONTAINING PROTEIN"/>
    <property type="match status" value="1"/>
</dbReference>
<feature type="domain" description="SEP" evidence="2">
    <location>
        <begin position="37"/>
        <end position="86"/>
    </location>
</feature>
<dbReference type="SUPFAM" id="SSF102848">
    <property type="entry name" value="NSFL1 (p97 ATPase) cofactor p47, SEP domain"/>
    <property type="match status" value="1"/>
</dbReference>
<dbReference type="PANTHER" id="PTHR23333:SF16">
    <property type="entry name" value="UBX DOMAIN-CONTAINING PROTEIN 2A"/>
    <property type="match status" value="1"/>
</dbReference>
<dbReference type="GO" id="GO:0043130">
    <property type="term" value="F:ubiquitin binding"/>
    <property type="evidence" value="ECO:0007669"/>
    <property type="project" value="TreeGrafter"/>
</dbReference>
<sequence>LESIKEEWACETGPDNHPLSDNRQRNCILLTAFLKKQVDISIKLWKNGFTVNDDFRSYSDGASQQFLYAIKKGWLDEMLTLEEVDL</sequence>